<dbReference type="Proteomes" id="UP001154282">
    <property type="component" value="Unassembled WGS sequence"/>
</dbReference>
<feature type="signal peptide" evidence="3">
    <location>
        <begin position="1"/>
        <end position="24"/>
    </location>
</feature>
<evidence type="ECO:0000259" key="4">
    <source>
        <dbReference type="Pfam" id="PF05617"/>
    </source>
</evidence>
<proteinExistence type="predicted"/>
<protein>
    <recommendedName>
        <fullName evidence="4">Prolamin-like domain-containing protein</fullName>
    </recommendedName>
</protein>
<feature type="chain" id="PRO_5043762637" description="Prolamin-like domain-containing protein" evidence="3">
    <location>
        <begin position="25"/>
        <end position="125"/>
    </location>
</feature>
<dbReference type="EMBL" id="CAMGYJ010000003">
    <property type="protein sequence ID" value="CAI0389511.1"/>
    <property type="molecule type" value="Genomic_DNA"/>
</dbReference>
<organism evidence="5 6">
    <name type="scientific">Linum tenue</name>
    <dbReference type="NCBI Taxonomy" id="586396"/>
    <lineage>
        <taxon>Eukaryota</taxon>
        <taxon>Viridiplantae</taxon>
        <taxon>Streptophyta</taxon>
        <taxon>Embryophyta</taxon>
        <taxon>Tracheophyta</taxon>
        <taxon>Spermatophyta</taxon>
        <taxon>Magnoliopsida</taxon>
        <taxon>eudicotyledons</taxon>
        <taxon>Gunneridae</taxon>
        <taxon>Pentapetalae</taxon>
        <taxon>rosids</taxon>
        <taxon>fabids</taxon>
        <taxon>Malpighiales</taxon>
        <taxon>Linaceae</taxon>
        <taxon>Linum</taxon>
    </lineage>
</organism>
<keyword evidence="6" id="KW-1185">Reference proteome</keyword>
<evidence type="ECO:0000256" key="3">
    <source>
        <dbReference type="SAM" id="SignalP"/>
    </source>
</evidence>
<feature type="compositionally biased region" description="Pro residues" evidence="2">
    <location>
        <begin position="106"/>
        <end position="117"/>
    </location>
</feature>
<evidence type="ECO:0000313" key="5">
    <source>
        <dbReference type="EMBL" id="CAI0389511.1"/>
    </source>
</evidence>
<reference evidence="5" key="1">
    <citation type="submission" date="2022-08" db="EMBL/GenBank/DDBJ databases">
        <authorList>
            <person name="Gutierrez-Valencia J."/>
        </authorList>
    </citation>
    <scope>NUCLEOTIDE SEQUENCE</scope>
</reference>
<dbReference type="Pfam" id="PF05617">
    <property type="entry name" value="Prolamin_like"/>
    <property type="match status" value="1"/>
</dbReference>
<name>A0AAV0HW48_9ROSI</name>
<evidence type="ECO:0000256" key="2">
    <source>
        <dbReference type="SAM" id="MobiDB-lite"/>
    </source>
</evidence>
<accession>A0AAV0HW48</accession>
<feature type="domain" description="Prolamin-like" evidence="4">
    <location>
        <begin position="36"/>
        <end position="84"/>
    </location>
</feature>
<feature type="region of interest" description="Disordered" evidence="2">
    <location>
        <begin position="103"/>
        <end position="125"/>
    </location>
</feature>
<dbReference type="InterPro" id="IPR008502">
    <property type="entry name" value="Prolamin-like"/>
</dbReference>
<gene>
    <name evidence="5" type="ORF">LITE_LOCUS6271</name>
</gene>
<sequence length="125" mass="12566">MAPKATSLVFILALAVTLSTIAECRNLKPAEQTPEECYAAIFKFPSCLFEIIGAAQGGAGGSVQISAPCCSAFTSLTQDCQFQFSGNLLPVIQKSCGAAVGGPTGGVPPSPPAPPTELGPAVAPV</sequence>
<comment type="caution">
    <text evidence="5">The sequence shown here is derived from an EMBL/GenBank/DDBJ whole genome shotgun (WGS) entry which is preliminary data.</text>
</comment>
<evidence type="ECO:0000313" key="6">
    <source>
        <dbReference type="Proteomes" id="UP001154282"/>
    </source>
</evidence>
<dbReference type="AlphaFoldDB" id="A0AAV0HW48"/>
<keyword evidence="1 3" id="KW-0732">Signal</keyword>
<evidence type="ECO:0000256" key="1">
    <source>
        <dbReference type="ARBA" id="ARBA00022729"/>
    </source>
</evidence>